<evidence type="ECO:0000256" key="6">
    <source>
        <dbReference type="ARBA" id="ARBA00022617"/>
    </source>
</evidence>
<evidence type="ECO:0000256" key="4">
    <source>
        <dbReference type="ARBA" id="ARBA00022475"/>
    </source>
</evidence>
<dbReference type="GO" id="GO:0005576">
    <property type="term" value="C:extracellular region"/>
    <property type="evidence" value="ECO:0007669"/>
    <property type="project" value="UniProtKB-SubCell"/>
</dbReference>
<dbReference type="EMBL" id="MU007014">
    <property type="protein sequence ID" value="KAF2435075.1"/>
    <property type="molecule type" value="Genomic_DNA"/>
</dbReference>
<reference evidence="19" key="1">
    <citation type="journal article" date="2020" name="Stud. Mycol.">
        <title>101 Dothideomycetes genomes: a test case for predicting lifestyles and emergence of pathogens.</title>
        <authorList>
            <person name="Haridas S."/>
            <person name="Albert R."/>
            <person name="Binder M."/>
            <person name="Bloem J."/>
            <person name="Labutti K."/>
            <person name="Salamov A."/>
            <person name="Andreopoulos B."/>
            <person name="Baker S."/>
            <person name="Barry K."/>
            <person name="Bills G."/>
            <person name="Bluhm B."/>
            <person name="Cannon C."/>
            <person name="Castanera R."/>
            <person name="Culley D."/>
            <person name="Daum C."/>
            <person name="Ezra D."/>
            <person name="Gonzalez J."/>
            <person name="Henrissat B."/>
            <person name="Kuo A."/>
            <person name="Liang C."/>
            <person name="Lipzen A."/>
            <person name="Lutzoni F."/>
            <person name="Magnuson J."/>
            <person name="Mondo S."/>
            <person name="Nolan M."/>
            <person name="Ohm R."/>
            <person name="Pangilinan J."/>
            <person name="Park H.-J."/>
            <person name="Ramirez L."/>
            <person name="Alfaro M."/>
            <person name="Sun H."/>
            <person name="Tritt A."/>
            <person name="Yoshinaga Y."/>
            <person name="Zwiers L.-H."/>
            <person name="Turgeon B."/>
            <person name="Goodwin S."/>
            <person name="Spatafora J."/>
            <person name="Crous P."/>
            <person name="Grigoriev I."/>
        </authorList>
    </citation>
    <scope>NUCLEOTIDE SEQUENCE</scope>
    <source>
        <strain evidence="19">CBS 130266</strain>
    </source>
</reference>
<evidence type="ECO:0000256" key="2">
    <source>
        <dbReference type="ARBA" id="ARBA00004613"/>
    </source>
</evidence>
<comment type="subcellular location">
    <subcellularLocation>
        <location evidence="1">Cell membrane</location>
        <topology evidence="1">Lipid-anchor</topology>
        <topology evidence="1">GPI-anchor</topology>
    </subcellularLocation>
    <subcellularLocation>
        <location evidence="2">Secreted</location>
    </subcellularLocation>
</comment>
<keyword evidence="20" id="KW-1185">Reference proteome</keyword>
<dbReference type="GO" id="GO:0005886">
    <property type="term" value="C:plasma membrane"/>
    <property type="evidence" value="ECO:0007669"/>
    <property type="project" value="UniProtKB-SubCell"/>
</dbReference>
<dbReference type="InterPro" id="IPR051735">
    <property type="entry name" value="CFEM_domain"/>
</dbReference>
<feature type="binding site" description="axial binding residue" evidence="15">
    <location>
        <position position="46"/>
    </location>
    <ligand>
        <name>heme</name>
        <dbReference type="ChEBI" id="CHEBI:30413"/>
    </ligand>
    <ligandPart>
        <name>Fe</name>
        <dbReference type="ChEBI" id="CHEBI:18248"/>
    </ligandPart>
</feature>
<sequence>MRVTSVSVIVALAATGLAQSATDLPKCATSCVGNSLQSGTGCSTIDIGCICKSSGWIAGLACCVSKSCPKPDQDATIKYAQNLCAAYAKLPTEASCPSNSTTSAAPSSGSSGASTSVGPTSVGPTSSAASGVASGTNAAASAAKPSSSAAAAGQFGVGAGIAALGFLAAAL</sequence>
<dbReference type="GO" id="GO:0046872">
    <property type="term" value="F:metal ion binding"/>
    <property type="evidence" value="ECO:0007669"/>
    <property type="project" value="UniProtKB-UniRule"/>
</dbReference>
<dbReference type="GO" id="GO:0098552">
    <property type="term" value="C:side of membrane"/>
    <property type="evidence" value="ECO:0007669"/>
    <property type="project" value="UniProtKB-KW"/>
</dbReference>
<evidence type="ECO:0000256" key="13">
    <source>
        <dbReference type="ARBA" id="ARBA00023180"/>
    </source>
</evidence>
<evidence type="ECO:0000256" key="10">
    <source>
        <dbReference type="ARBA" id="ARBA00023004"/>
    </source>
</evidence>
<feature type="disulfide bond" evidence="15">
    <location>
        <begin position="42"/>
        <end position="49"/>
    </location>
</feature>
<keyword evidence="11" id="KW-0472">Membrane</keyword>
<evidence type="ECO:0000256" key="17">
    <source>
        <dbReference type="SAM" id="SignalP"/>
    </source>
</evidence>
<keyword evidence="10 15" id="KW-0408">Iron</keyword>
<feature type="disulfide bond" evidence="15">
    <location>
        <begin position="51"/>
        <end position="84"/>
    </location>
</feature>
<keyword evidence="7" id="KW-0336">GPI-anchor</keyword>
<proteinExistence type="inferred from homology"/>
<evidence type="ECO:0000256" key="15">
    <source>
        <dbReference type="PROSITE-ProRule" id="PRU01356"/>
    </source>
</evidence>
<feature type="domain" description="CFEM" evidence="18">
    <location>
        <begin position="1"/>
        <end position="111"/>
    </location>
</feature>
<organism evidence="19 20">
    <name type="scientific">Tothia fuscella</name>
    <dbReference type="NCBI Taxonomy" id="1048955"/>
    <lineage>
        <taxon>Eukaryota</taxon>
        <taxon>Fungi</taxon>
        <taxon>Dikarya</taxon>
        <taxon>Ascomycota</taxon>
        <taxon>Pezizomycotina</taxon>
        <taxon>Dothideomycetes</taxon>
        <taxon>Pleosporomycetidae</taxon>
        <taxon>Venturiales</taxon>
        <taxon>Cylindrosympodiaceae</taxon>
        <taxon>Tothia</taxon>
    </lineage>
</organism>
<evidence type="ECO:0000256" key="8">
    <source>
        <dbReference type="ARBA" id="ARBA00022723"/>
    </source>
</evidence>
<gene>
    <name evidence="19" type="ORF">EJ08DRAFT_645986</name>
</gene>
<evidence type="ECO:0000256" key="1">
    <source>
        <dbReference type="ARBA" id="ARBA00004609"/>
    </source>
</evidence>
<evidence type="ECO:0000256" key="5">
    <source>
        <dbReference type="ARBA" id="ARBA00022525"/>
    </source>
</evidence>
<evidence type="ECO:0000256" key="9">
    <source>
        <dbReference type="ARBA" id="ARBA00022729"/>
    </source>
</evidence>
<dbReference type="PANTHER" id="PTHR37928:SF2">
    <property type="entry name" value="GPI ANCHORED CFEM DOMAIN PROTEIN (AFU_ORTHOLOGUE AFUA_6G10580)"/>
    <property type="match status" value="1"/>
</dbReference>
<comment type="similarity">
    <text evidence="3">Belongs to the RBT5 family.</text>
</comment>
<keyword evidence="9 17" id="KW-0732">Signal</keyword>
<evidence type="ECO:0000256" key="7">
    <source>
        <dbReference type="ARBA" id="ARBA00022622"/>
    </source>
</evidence>
<evidence type="ECO:0000256" key="16">
    <source>
        <dbReference type="SAM" id="MobiDB-lite"/>
    </source>
</evidence>
<keyword evidence="6 15" id="KW-0349">Heme</keyword>
<dbReference type="AlphaFoldDB" id="A0A9P4P0K6"/>
<protein>
    <recommendedName>
        <fullName evidence="18">CFEM domain-containing protein</fullName>
    </recommendedName>
</protein>
<evidence type="ECO:0000259" key="18">
    <source>
        <dbReference type="PROSITE" id="PS52012"/>
    </source>
</evidence>
<dbReference type="OrthoDB" id="3065412at2759"/>
<keyword evidence="13" id="KW-0325">Glycoprotein</keyword>
<dbReference type="Proteomes" id="UP000800235">
    <property type="component" value="Unassembled WGS sequence"/>
</dbReference>
<evidence type="ECO:0000256" key="3">
    <source>
        <dbReference type="ARBA" id="ARBA00010031"/>
    </source>
</evidence>
<feature type="region of interest" description="Disordered" evidence="16">
    <location>
        <begin position="101"/>
        <end position="122"/>
    </location>
</feature>
<evidence type="ECO:0000313" key="20">
    <source>
        <dbReference type="Proteomes" id="UP000800235"/>
    </source>
</evidence>
<dbReference type="PANTHER" id="PTHR37928">
    <property type="entry name" value="CFEM DOMAIN PROTEIN (AFU_ORTHOLOGUE AFUA_6G14090)"/>
    <property type="match status" value="1"/>
</dbReference>
<accession>A0A9P4P0K6</accession>
<comment type="caution">
    <text evidence="19">The sequence shown here is derived from an EMBL/GenBank/DDBJ whole genome shotgun (WGS) entry which is preliminary data.</text>
</comment>
<keyword evidence="5" id="KW-0964">Secreted</keyword>
<keyword evidence="14" id="KW-0449">Lipoprotein</keyword>
<feature type="signal peptide" evidence="17">
    <location>
        <begin position="1"/>
        <end position="20"/>
    </location>
</feature>
<evidence type="ECO:0000256" key="12">
    <source>
        <dbReference type="ARBA" id="ARBA00023157"/>
    </source>
</evidence>
<name>A0A9P4P0K6_9PEZI</name>
<dbReference type="PROSITE" id="PS52012">
    <property type="entry name" value="CFEM"/>
    <property type="match status" value="1"/>
</dbReference>
<keyword evidence="4" id="KW-1003">Cell membrane</keyword>
<dbReference type="SMART" id="SM00747">
    <property type="entry name" value="CFEM"/>
    <property type="match status" value="1"/>
</dbReference>
<evidence type="ECO:0000256" key="11">
    <source>
        <dbReference type="ARBA" id="ARBA00023136"/>
    </source>
</evidence>
<feature type="chain" id="PRO_5040263630" description="CFEM domain-containing protein" evidence="17">
    <location>
        <begin position="21"/>
        <end position="171"/>
    </location>
</feature>
<keyword evidence="8 15" id="KW-0479">Metal-binding</keyword>
<dbReference type="Pfam" id="PF05730">
    <property type="entry name" value="CFEM"/>
    <property type="match status" value="1"/>
</dbReference>
<evidence type="ECO:0000256" key="14">
    <source>
        <dbReference type="ARBA" id="ARBA00023288"/>
    </source>
</evidence>
<dbReference type="InterPro" id="IPR008427">
    <property type="entry name" value="Extracellular_membr_CFEM_dom"/>
</dbReference>
<comment type="caution">
    <text evidence="15">Lacks conserved residue(s) required for the propagation of feature annotation.</text>
</comment>
<keyword evidence="12 15" id="KW-1015">Disulfide bond</keyword>
<evidence type="ECO:0000313" key="19">
    <source>
        <dbReference type="EMBL" id="KAF2435075.1"/>
    </source>
</evidence>